<dbReference type="Gene3D" id="3.30.470.20">
    <property type="entry name" value="ATP-grasp fold, B domain"/>
    <property type="match status" value="1"/>
</dbReference>
<dbReference type="Gene3D" id="3.30.1490.20">
    <property type="entry name" value="ATP-grasp fold, A domain"/>
    <property type="match status" value="1"/>
</dbReference>
<dbReference type="PANTHER" id="PTHR43334">
    <property type="entry name" value="ACETATE--COA LIGASE [ADP-FORMING]"/>
    <property type="match status" value="1"/>
</dbReference>
<dbReference type="Pfam" id="PF13607">
    <property type="entry name" value="Succ_CoA_lig"/>
    <property type="match status" value="1"/>
</dbReference>
<evidence type="ECO:0000256" key="3">
    <source>
        <dbReference type="ARBA" id="ARBA00022840"/>
    </source>
</evidence>
<dbReference type="InterPro" id="IPR003781">
    <property type="entry name" value="CoA-bd"/>
</dbReference>
<dbReference type="Gene3D" id="3.40.50.261">
    <property type="entry name" value="Succinyl-CoA synthetase domains"/>
    <property type="match status" value="2"/>
</dbReference>
<keyword evidence="2" id="KW-0547">Nucleotide-binding</keyword>
<dbReference type="RefSeq" id="WP_232353457.1">
    <property type="nucleotide sequence ID" value="NZ_CP069809.1"/>
</dbReference>
<dbReference type="Gene3D" id="3.40.50.720">
    <property type="entry name" value="NAD(P)-binding Rossmann-like Domain"/>
    <property type="match status" value="1"/>
</dbReference>
<dbReference type="SUPFAM" id="SSF56059">
    <property type="entry name" value="Glutathione synthetase ATP-binding domain-like"/>
    <property type="match status" value="1"/>
</dbReference>
<accession>A0A375GGX7</accession>
<evidence type="ECO:0000256" key="1">
    <source>
        <dbReference type="ARBA" id="ARBA00022598"/>
    </source>
</evidence>
<keyword evidence="1" id="KW-0436">Ligase</keyword>
<dbReference type="GO" id="GO:0016874">
    <property type="term" value="F:ligase activity"/>
    <property type="evidence" value="ECO:0007669"/>
    <property type="project" value="UniProtKB-KW"/>
</dbReference>
<evidence type="ECO:0000259" key="4">
    <source>
        <dbReference type="SMART" id="SM00881"/>
    </source>
</evidence>
<sequence length="721" mass="74848">MPAPLQSLLAPRSIAVIGASDNIHKIGGRPIHYMKTHGYAGTLYPVNPQRDAIQGLRAYPRLDALPEVPELAIIIVAGDAAVQAVRDCARLGVAAAIVIASGFGEAGAEGRRQQDEMVRAARASGLRLVGPNSQGLANFGSGAIASFSTMFIEVPPQDGPVAVVSQSGGVAAMVYGLLRGQGIGVRHMHATGNQADITVSELALAVAHDPGVRLVLLYLESLSDPEVLAEAARVARARNVPVVAVKAGRSQDGQRAAASHTGAIANEDRAVEAFLQRHGIWRVDDAHALARCAPMYLRGWQAEGRRLVVVSNSGASCVMAADAAPSCGLTLAPLSDATQAALAERLPGFAATANPVDVTAALLTNSALFGEVLPVVARDPAADLFLLDIPVSGMGYDVPRFARDAAAFADTAGKPVAVAVWQPPVADAFRQANVPTYASAAEALAAFSQLVSHQQRLRQIAAEGEPPLPAAPALPASPEQSTTLSEAASLARLAAAGMPVVEHYLCRDVDAAVAAWQRIGAPVAVKASSPQVPHKSEHGLVALHCNDPEAVARAFTAQTRTLQAMEAHCEGIVVARMSRGQRECMIGANWDPVFGAVLVIGDGGKYVETLRDTAVLLAPCSEADVARALDGLRIAPLLQGVRNEPAVDIAALCRLAVQVGDLVHAAGGAIRSVDLNPVMASADGVAVVDALIEVVEVAGVAEVAEVAEARRRDLRLRTRVA</sequence>
<organism evidence="5">
    <name type="scientific">Cupriavidus oxalaticus</name>
    <dbReference type="NCBI Taxonomy" id="96344"/>
    <lineage>
        <taxon>Bacteria</taxon>
        <taxon>Pseudomonadati</taxon>
        <taxon>Pseudomonadota</taxon>
        <taxon>Betaproteobacteria</taxon>
        <taxon>Burkholderiales</taxon>
        <taxon>Burkholderiaceae</taxon>
        <taxon>Cupriavidus</taxon>
    </lineage>
</organism>
<dbReference type="Pfam" id="PF13380">
    <property type="entry name" value="CoA_binding_2"/>
    <property type="match status" value="1"/>
</dbReference>
<dbReference type="GeneID" id="303488746"/>
<dbReference type="SUPFAM" id="SSF52210">
    <property type="entry name" value="Succinyl-CoA synthetase domains"/>
    <property type="match status" value="2"/>
</dbReference>
<name>A0A375GGX7_9BURK</name>
<dbReference type="SUPFAM" id="SSF51735">
    <property type="entry name" value="NAD(P)-binding Rossmann-fold domains"/>
    <property type="match status" value="1"/>
</dbReference>
<keyword evidence="3" id="KW-0067">ATP-binding</keyword>
<evidence type="ECO:0000256" key="2">
    <source>
        <dbReference type="ARBA" id="ARBA00022741"/>
    </source>
</evidence>
<comment type="caution">
    <text evidence="5">The sequence shown here is derived from an EMBL/GenBank/DDBJ whole genome shotgun (WGS) entry which is preliminary data.</text>
</comment>
<feature type="domain" description="CoA-binding" evidence="4">
    <location>
        <begin position="8"/>
        <end position="103"/>
    </location>
</feature>
<dbReference type="InterPro" id="IPR032875">
    <property type="entry name" value="Succ_CoA_lig_flav_dom"/>
</dbReference>
<dbReference type="InterPro" id="IPR016102">
    <property type="entry name" value="Succinyl-CoA_synth-like"/>
</dbReference>
<dbReference type="AlphaFoldDB" id="A0A375GGX7"/>
<dbReference type="SMART" id="SM00881">
    <property type="entry name" value="CoA_binding"/>
    <property type="match status" value="1"/>
</dbReference>
<dbReference type="PANTHER" id="PTHR43334:SF1">
    <property type="entry name" value="3-HYDROXYPROPIONATE--COA LIGASE [ADP-FORMING]"/>
    <property type="match status" value="1"/>
</dbReference>
<dbReference type="GO" id="GO:0005524">
    <property type="term" value="F:ATP binding"/>
    <property type="evidence" value="ECO:0007669"/>
    <property type="project" value="UniProtKB-KW"/>
</dbReference>
<dbReference type="Pfam" id="PF13549">
    <property type="entry name" value="ATP-grasp_5"/>
    <property type="match status" value="1"/>
</dbReference>
<dbReference type="InterPro" id="IPR036291">
    <property type="entry name" value="NAD(P)-bd_dom_sf"/>
</dbReference>
<evidence type="ECO:0000313" key="5">
    <source>
        <dbReference type="EMBL" id="SPC19180.1"/>
    </source>
</evidence>
<dbReference type="Proteomes" id="UP000256862">
    <property type="component" value="Plasmid CO2235_mp"/>
</dbReference>
<protein>
    <submittedName>
        <fullName evidence="5">CoA-binding protein</fullName>
    </submittedName>
</protein>
<proteinExistence type="predicted"/>
<dbReference type="InterPro" id="IPR013815">
    <property type="entry name" value="ATP_grasp_subdomain_1"/>
</dbReference>
<dbReference type="EMBL" id="OGUS01000135">
    <property type="protein sequence ID" value="SPC19180.1"/>
    <property type="molecule type" value="Genomic_DNA"/>
</dbReference>
<reference evidence="5" key="1">
    <citation type="submission" date="2018-01" db="EMBL/GenBank/DDBJ databases">
        <authorList>
            <person name="Clerissi C."/>
        </authorList>
    </citation>
    <scope>NUCLEOTIDE SEQUENCE</scope>
    <source>
        <strain evidence="5">Cupriavidus oxalaticus LMG 2235</strain>
    </source>
</reference>
<gene>
    <name evidence="5" type="ORF">CO2235_MP120029</name>
</gene>
<dbReference type="InterPro" id="IPR051538">
    <property type="entry name" value="Acyl-CoA_Synth/Transferase"/>
</dbReference>